<reference evidence="1" key="1">
    <citation type="submission" date="2014-09" db="EMBL/GenBank/DDBJ databases">
        <authorList>
            <person name="Magalhaes I.L.F."/>
            <person name="Oliveira U."/>
            <person name="Santos F.R."/>
            <person name="Vidigal T.H.D.A."/>
            <person name="Brescovit A.D."/>
            <person name="Santos A.J."/>
        </authorList>
    </citation>
    <scope>NUCLEOTIDE SEQUENCE</scope>
    <source>
        <tissue evidence="1">Shoot tissue taken approximately 20 cm above the soil surface</tissue>
    </source>
</reference>
<dbReference type="EMBL" id="GBRH01180615">
    <property type="protein sequence ID" value="JAE17281.1"/>
    <property type="molecule type" value="Transcribed_RNA"/>
</dbReference>
<evidence type="ECO:0000313" key="1">
    <source>
        <dbReference type="EMBL" id="JAE17281.1"/>
    </source>
</evidence>
<name>A0A0A9G413_ARUDO</name>
<sequence length="34" mass="4081">MKRDKFRKINIPLSKQGKKTISNVHIVYYKVHLP</sequence>
<reference evidence="1" key="2">
    <citation type="journal article" date="2015" name="Data Brief">
        <title>Shoot transcriptome of the giant reed, Arundo donax.</title>
        <authorList>
            <person name="Barrero R.A."/>
            <person name="Guerrero F.D."/>
            <person name="Moolhuijzen P."/>
            <person name="Goolsby J.A."/>
            <person name="Tidwell J."/>
            <person name="Bellgard S.E."/>
            <person name="Bellgard M.I."/>
        </authorList>
    </citation>
    <scope>NUCLEOTIDE SEQUENCE</scope>
    <source>
        <tissue evidence="1">Shoot tissue taken approximately 20 cm above the soil surface</tissue>
    </source>
</reference>
<dbReference type="AlphaFoldDB" id="A0A0A9G413"/>
<protein>
    <submittedName>
        <fullName evidence="1">Uncharacterized protein</fullName>
    </submittedName>
</protein>
<accession>A0A0A9G413</accession>
<proteinExistence type="predicted"/>
<organism evidence="1">
    <name type="scientific">Arundo donax</name>
    <name type="common">Giant reed</name>
    <name type="synonym">Donax arundinaceus</name>
    <dbReference type="NCBI Taxonomy" id="35708"/>
    <lineage>
        <taxon>Eukaryota</taxon>
        <taxon>Viridiplantae</taxon>
        <taxon>Streptophyta</taxon>
        <taxon>Embryophyta</taxon>
        <taxon>Tracheophyta</taxon>
        <taxon>Spermatophyta</taxon>
        <taxon>Magnoliopsida</taxon>
        <taxon>Liliopsida</taxon>
        <taxon>Poales</taxon>
        <taxon>Poaceae</taxon>
        <taxon>PACMAD clade</taxon>
        <taxon>Arundinoideae</taxon>
        <taxon>Arundineae</taxon>
        <taxon>Arundo</taxon>
    </lineage>
</organism>